<dbReference type="PANTHER" id="PTHR31339">
    <property type="entry name" value="PECTIN LYASE-RELATED"/>
    <property type="match status" value="1"/>
</dbReference>
<protein>
    <submittedName>
        <fullName evidence="5">Exo-poly-alpha-D-galacturonosidase</fullName>
        <ecNumber evidence="5">3.2.1.82</ecNumber>
    </submittedName>
</protein>
<name>A0A174J721_9FIRM</name>
<dbReference type="EC" id="3.2.1.82" evidence="5"/>
<evidence type="ECO:0000256" key="1">
    <source>
        <dbReference type="ARBA" id="ARBA00008834"/>
    </source>
</evidence>
<dbReference type="GO" id="GO:0004650">
    <property type="term" value="F:polygalacturonase activity"/>
    <property type="evidence" value="ECO:0007669"/>
    <property type="project" value="InterPro"/>
</dbReference>
<organism evidence="5 6">
    <name type="scientific">Faecalicatena contorta</name>
    <dbReference type="NCBI Taxonomy" id="39482"/>
    <lineage>
        <taxon>Bacteria</taxon>
        <taxon>Bacillati</taxon>
        <taxon>Bacillota</taxon>
        <taxon>Clostridia</taxon>
        <taxon>Lachnospirales</taxon>
        <taxon>Lachnospiraceae</taxon>
        <taxon>Faecalicatena</taxon>
    </lineage>
</organism>
<dbReference type="SMART" id="SM00710">
    <property type="entry name" value="PbH1"/>
    <property type="match status" value="6"/>
</dbReference>
<dbReference type="InterPro" id="IPR006626">
    <property type="entry name" value="PbH1"/>
</dbReference>
<dbReference type="GO" id="GO:0033917">
    <property type="term" value="F:exo-poly-alpha-galacturonosidase activity"/>
    <property type="evidence" value="ECO:0007669"/>
    <property type="project" value="UniProtKB-EC"/>
</dbReference>
<keyword evidence="2 4" id="KW-0378">Hydrolase</keyword>
<evidence type="ECO:0000256" key="2">
    <source>
        <dbReference type="ARBA" id="ARBA00022801"/>
    </source>
</evidence>
<dbReference type="InterPro" id="IPR051801">
    <property type="entry name" value="GH28_Enzymes"/>
</dbReference>
<gene>
    <name evidence="5" type="primary">pehX</name>
    <name evidence="5" type="ORF">ERS852491_03762</name>
</gene>
<proteinExistence type="inferred from homology"/>
<evidence type="ECO:0000256" key="4">
    <source>
        <dbReference type="RuleBase" id="RU361169"/>
    </source>
</evidence>
<dbReference type="Pfam" id="PF00295">
    <property type="entry name" value="Glyco_hydro_28"/>
    <property type="match status" value="1"/>
</dbReference>
<dbReference type="GO" id="GO:0005975">
    <property type="term" value="P:carbohydrate metabolic process"/>
    <property type="evidence" value="ECO:0007669"/>
    <property type="project" value="InterPro"/>
</dbReference>
<dbReference type="InterPro" id="IPR012334">
    <property type="entry name" value="Pectin_lyas_fold"/>
</dbReference>
<comment type="similarity">
    <text evidence="1 4">Belongs to the glycosyl hydrolase 28 family.</text>
</comment>
<dbReference type="SUPFAM" id="SSF51126">
    <property type="entry name" value="Pectin lyase-like"/>
    <property type="match status" value="1"/>
</dbReference>
<sequence>MGMDVKLEYKYNVKDFGAIGDGKTYDTSAIQQALDSASKDGGIVYFPQGTYLTGTLYLKSNVSVIMNGKATILASSEIECYGADTHFNRYAGEHFLDKCLIYAEDCVNIRIYGGTINGNGAEFYEDGKPDIIHPMLFRFLRCKNIWMEDVNITMPAGWSTAFIECEDIHIRGIDISSRHYNGDGLDFDSCRNVFVSDCNMDTSDDCLCIQNSVAGRVSRNIIVRNCVMKSRWAAVRIGLLNSGDIEDVVISDCIFHDTLCSGFKIQAAESGRIHDVLMSNIIMRNVTRPIFVTSNFCKMGVLEESARDSSKGIDGLYFKNIIIDNTSQEKPGSMDGIFVVGTPERKIRDVSLTDIRYHVLGGGGYTKKEIPELTGKRPEYYELDVSPSSVLYARHVAKLEMNRFFYDLEQDDLREPIIFEDVVMAGE</sequence>
<dbReference type="EMBL" id="CYZU01000044">
    <property type="protein sequence ID" value="CUO93438.1"/>
    <property type="molecule type" value="Genomic_DNA"/>
</dbReference>
<accession>A0A174J721</accession>
<dbReference type="Gene3D" id="2.160.20.10">
    <property type="entry name" value="Single-stranded right-handed beta-helix, Pectin lyase-like"/>
    <property type="match status" value="1"/>
</dbReference>
<keyword evidence="3 4" id="KW-0326">Glycosidase</keyword>
<evidence type="ECO:0000313" key="6">
    <source>
        <dbReference type="Proteomes" id="UP000095544"/>
    </source>
</evidence>
<dbReference type="Proteomes" id="UP000095544">
    <property type="component" value="Unassembled WGS sequence"/>
</dbReference>
<reference evidence="5 6" key="1">
    <citation type="submission" date="2015-09" db="EMBL/GenBank/DDBJ databases">
        <authorList>
            <consortium name="Pathogen Informatics"/>
        </authorList>
    </citation>
    <scope>NUCLEOTIDE SEQUENCE [LARGE SCALE GENOMIC DNA]</scope>
    <source>
        <strain evidence="5 6">2789STDY5834876</strain>
    </source>
</reference>
<evidence type="ECO:0000313" key="5">
    <source>
        <dbReference type="EMBL" id="CUO93438.1"/>
    </source>
</evidence>
<dbReference type="InterPro" id="IPR011050">
    <property type="entry name" value="Pectin_lyase_fold/virulence"/>
</dbReference>
<dbReference type="InterPro" id="IPR000743">
    <property type="entry name" value="Glyco_hydro_28"/>
</dbReference>
<evidence type="ECO:0000256" key="3">
    <source>
        <dbReference type="ARBA" id="ARBA00023295"/>
    </source>
</evidence>
<dbReference type="AlphaFoldDB" id="A0A174J721"/>
<dbReference type="PANTHER" id="PTHR31339:SF9">
    <property type="entry name" value="PLASMIN AND FIBRONECTIN-BINDING PROTEIN A"/>
    <property type="match status" value="1"/>
</dbReference>
<dbReference type="STRING" id="39482.ERS852491_03762"/>